<evidence type="ECO:0000313" key="3">
    <source>
        <dbReference type="EMBL" id="MBB4737676.1"/>
    </source>
</evidence>
<gene>
    <name evidence="3" type="ORF">BJY16_001135</name>
</gene>
<evidence type="ECO:0000256" key="2">
    <source>
        <dbReference type="SAM" id="Phobius"/>
    </source>
</evidence>
<keyword evidence="2" id="KW-0812">Transmembrane</keyword>
<accession>A0A7W7GSV7</accession>
<keyword evidence="2" id="KW-1133">Transmembrane helix</keyword>
<feature type="compositionally biased region" description="Low complexity" evidence="1">
    <location>
        <begin position="138"/>
        <end position="152"/>
    </location>
</feature>
<feature type="region of interest" description="Disordered" evidence="1">
    <location>
        <begin position="42"/>
        <end position="158"/>
    </location>
</feature>
<dbReference type="RefSeq" id="WP_185038060.1">
    <property type="nucleotide sequence ID" value="NZ_BAABFG010000005.1"/>
</dbReference>
<feature type="compositionally biased region" description="Low complexity" evidence="1">
    <location>
        <begin position="86"/>
        <end position="111"/>
    </location>
</feature>
<dbReference type="EMBL" id="JACHNB010000001">
    <property type="protein sequence ID" value="MBB4737676.1"/>
    <property type="molecule type" value="Genomic_DNA"/>
</dbReference>
<organism evidence="3 4">
    <name type="scientific">Actinoplanes octamycinicus</name>
    <dbReference type="NCBI Taxonomy" id="135948"/>
    <lineage>
        <taxon>Bacteria</taxon>
        <taxon>Bacillati</taxon>
        <taxon>Actinomycetota</taxon>
        <taxon>Actinomycetes</taxon>
        <taxon>Micromonosporales</taxon>
        <taxon>Micromonosporaceae</taxon>
        <taxon>Actinoplanes</taxon>
    </lineage>
</organism>
<evidence type="ECO:0000313" key="4">
    <source>
        <dbReference type="Proteomes" id="UP000546162"/>
    </source>
</evidence>
<protein>
    <submittedName>
        <fullName evidence="3">Uncharacterized protein</fullName>
    </submittedName>
</protein>
<proteinExistence type="predicted"/>
<evidence type="ECO:0000256" key="1">
    <source>
        <dbReference type="SAM" id="MobiDB-lite"/>
    </source>
</evidence>
<sequence length="158" mass="15385">MSSGELDVLLSPKSVFIGVLAIGLPFAVVVGWALGTPKARPVAAAETGGTGGSDALGVAPPHTRQSPDGYAGRPGRPAGDAPPPVVVVSSTVITKTVTVPASAPPVTAATSSPPPILSMPPVPTPTQITGPPEPTPTPSDSVPPSTGDTTDPSAPPAP</sequence>
<keyword evidence="2" id="KW-0472">Membrane</keyword>
<dbReference type="Proteomes" id="UP000546162">
    <property type="component" value="Unassembled WGS sequence"/>
</dbReference>
<feature type="compositionally biased region" description="Pro residues" evidence="1">
    <location>
        <begin position="112"/>
        <end position="124"/>
    </location>
</feature>
<reference evidence="3 4" key="1">
    <citation type="submission" date="2020-08" db="EMBL/GenBank/DDBJ databases">
        <title>Sequencing the genomes of 1000 actinobacteria strains.</title>
        <authorList>
            <person name="Klenk H.-P."/>
        </authorList>
    </citation>
    <scope>NUCLEOTIDE SEQUENCE [LARGE SCALE GENOMIC DNA]</scope>
    <source>
        <strain evidence="3 4">DSM 45809</strain>
    </source>
</reference>
<comment type="caution">
    <text evidence="3">The sequence shown here is derived from an EMBL/GenBank/DDBJ whole genome shotgun (WGS) entry which is preliminary data.</text>
</comment>
<keyword evidence="4" id="KW-1185">Reference proteome</keyword>
<dbReference type="AlphaFoldDB" id="A0A7W7GSV7"/>
<feature type="transmembrane region" description="Helical" evidence="2">
    <location>
        <begin position="15"/>
        <end position="34"/>
    </location>
</feature>
<name>A0A7W7GSV7_9ACTN</name>